<dbReference type="InterPro" id="IPR011856">
    <property type="entry name" value="tRNA_endonuc-like_dom_sf"/>
</dbReference>
<dbReference type="GO" id="GO:0003676">
    <property type="term" value="F:nucleic acid binding"/>
    <property type="evidence" value="ECO:0007669"/>
    <property type="project" value="InterPro"/>
</dbReference>
<protein>
    <submittedName>
        <fullName evidence="1">FdxN element excision controlling factor protein</fullName>
    </submittedName>
</protein>
<dbReference type="Proteomes" id="UP000030700">
    <property type="component" value="Unassembled WGS sequence"/>
</dbReference>
<dbReference type="AlphaFoldDB" id="A0A081BS26"/>
<gene>
    <name evidence="1" type="ORF">U14_05486</name>
</gene>
<evidence type="ECO:0000313" key="1">
    <source>
        <dbReference type="EMBL" id="GAK54207.1"/>
    </source>
</evidence>
<dbReference type="SUPFAM" id="SSF52980">
    <property type="entry name" value="Restriction endonuclease-like"/>
    <property type="match status" value="1"/>
</dbReference>
<dbReference type="HOGENOM" id="CLU_132053_0_0_0"/>
<dbReference type="InterPro" id="IPR014919">
    <property type="entry name" value="XisH"/>
</dbReference>
<dbReference type="EMBL" id="DF820460">
    <property type="protein sequence ID" value="GAK54207.1"/>
    <property type="molecule type" value="Genomic_DNA"/>
</dbReference>
<dbReference type="STRING" id="1499966.U14_05486"/>
<dbReference type="CDD" id="cd22366">
    <property type="entry name" value="XisH-like"/>
    <property type="match status" value="1"/>
</dbReference>
<accession>A0A081BS26</accession>
<keyword evidence="2" id="KW-1185">Reference proteome</keyword>
<sequence length="120" mass="13857">MAHITDDPLRIRYGGVDTYIDLAAERVIAAEKADQKIAVEVKSFLSDSTTYEFHLAVGQYVDYRILLSKTQPERRLYMAVPSDVYHGFFEGMFAQLILQEAQIHLLVYDSKREAIEQWIN</sequence>
<dbReference type="Pfam" id="PF08814">
    <property type="entry name" value="XisH"/>
    <property type="match status" value="1"/>
</dbReference>
<organism evidence="1">
    <name type="scientific">Candidatus Moduliflexus flocculans</name>
    <dbReference type="NCBI Taxonomy" id="1499966"/>
    <lineage>
        <taxon>Bacteria</taxon>
        <taxon>Candidatus Moduliflexota</taxon>
        <taxon>Candidatus Moduliflexia</taxon>
        <taxon>Candidatus Moduliflexales</taxon>
        <taxon>Candidatus Moduliflexaceae</taxon>
    </lineage>
</organism>
<reference evidence="1" key="1">
    <citation type="journal article" date="2015" name="PeerJ">
        <title>First genomic representation of candidate bacterial phylum KSB3 points to enhanced environmental sensing as a trigger of wastewater bulking.</title>
        <authorList>
            <person name="Sekiguchi Y."/>
            <person name="Ohashi A."/>
            <person name="Parks D.H."/>
            <person name="Yamauchi T."/>
            <person name="Tyson G.W."/>
            <person name="Hugenholtz P."/>
        </authorList>
    </citation>
    <scope>NUCLEOTIDE SEQUENCE [LARGE SCALE GENOMIC DNA]</scope>
</reference>
<dbReference type="InterPro" id="IPR011335">
    <property type="entry name" value="Restrct_endonuc-II-like"/>
</dbReference>
<dbReference type="Gene3D" id="3.40.1350.10">
    <property type="match status" value="1"/>
</dbReference>
<proteinExistence type="predicted"/>
<evidence type="ECO:0000313" key="2">
    <source>
        <dbReference type="Proteomes" id="UP000030700"/>
    </source>
</evidence>
<name>A0A081BS26_9BACT</name>